<feature type="non-terminal residue" evidence="7">
    <location>
        <position position="1"/>
    </location>
</feature>
<dbReference type="PROSITE" id="PS50267">
    <property type="entry name" value="NA_NEUROTRAN_SYMP_3"/>
    <property type="match status" value="1"/>
</dbReference>
<dbReference type="Pfam" id="PF00209">
    <property type="entry name" value="SNF"/>
    <property type="match status" value="2"/>
</dbReference>
<sequence length="367" mass="40266">WSGRTTFIMAAVGSAIGFGNMWRFPFVCAKNGGGAFLIPYFVALLTAGIPIMIIEYYLGIKNRSSAPFALGQIKPIFKIVGWLAVLGAFTLNIFYNAIMGWTFVHLFKFWTIDKWAADIASAGKHFEEVILGVPATQGNPWNFVGIQWPLLIGLIVSWAIIWWIVKGGLNRVGKILLYTVPLPVIFVIILVIRGVTLPGAAEGLNYYLAPEWGKLLDPTVWLAAYSQIFFSLSICLGTLIAYSSFMPSDTEVPNSANITSFCNCCFSFLAGFAIFSVLGFFAYTLNVPVTEVAKAGPGLTFVVYPAALVQLPFGVKFFAFMFYLTLILLGIDSAFSLLETIVAVVRDKFGWTRLKGTTVVTVVSMIL</sequence>
<keyword evidence="3 6" id="KW-0812">Transmembrane</keyword>
<evidence type="ECO:0000256" key="3">
    <source>
        <dbReference type="ARBA" id="ARBA00022692"/>
    </source>
</evidence>
<evidence type="ECO:0008006" key="8">
    <source>
        <dbReference type="Google" id="ProtNLM"/>
    </source>
</evidence>
<feature type="transmembrane region" description="Helical" evidence="6">
    <location>
        <begin position="320"/>
        <end position="345"/>
    </location>
</feature>
<proteinExistence type="predicted"/>
<evidence type="ECO:0000256" key="2">
    <source>
        <dbReference type="ARBA" id="ARBA00022448"/>
    </source>
</evidence>
<keyword evidence="5 6" id="KW-0472">Membrane</keyword>
<feature type="non-terminal residue" evidence="7">
    <location>
        <position position="367"/>
    </location>
</feature>
<feature type="transmembrane region" description="Helical" evidence="6">
    <location>
        <begin position="37"/>
        <end position="58"/>
    </location>
</feature>
<feature type="transmembrane region" description="Helical" evidence="6">
    <location>
        <begin position="220"/>
        <end position="241"/>
    </location>
</feature>
<evidence type="ECO:0000256" key="6">
    <source>
        <dbReference type="SAM" id="Phobius"/>
    </source>
</evidence>
<feature type="transmembrane region" description="Helical" evidence="6">
    <location>
        <begin position="146"/>
        <end position="165"/>
    </location>
</feature>
<dbReference type="NCBIfam" id="NF037979">
    <property type="entry name" value="Na_transp"/>
    <property type="match status" value="1"/>
</dbReference>
<dbReference type="AlphaFoldDB" id="X1AHD8"/>
<name>X1AHD8_9ZZZZ</name>
<evidence type="ECO:0000256" key="5">
    <source>
        <dbReference type="ARBA" id="ARBA00023136"/>
    </source>
</evidence>
<dbReference type="InterPro" id="IPR037272">
    <property type="entry name" value="SNS_sf"/>
</dbReference>
<gene>
    <name evidence="7" type="ORF">S01H4_21009</name>
</gene>
<organism evidence="7">
    <name type="scientific">marine sediment metagenome</name>
    <dbReference type="NCBI Taxonomy" id="412755"/>
    <lineage>
        <taxon>unclassified sequences</taxon>
        <taxon>metagenomes</taxon>
        <taxon>ecological metagenomes</taxon>
    </lineage>
</organism>
<dbReference type="PRINTS" id="PR00176">
    <property type="entry name" value="NANEUSMPORT"/>
</dbReference>
<accession>X1AHD8</accession>
<keyword evidence="4 6" id="KW-1133">Transmembrane helix</keyword>
<feature type="transmembrane region" description="Helical" evidence="6">
    <location>
        <begin position="7"/>
        <end position="25"/>
    </location>
</feature>
<comment type="subcellular location">
    <subcellularLocation>
        <location evidence="1">Membrane</location>
        <topology evidence="1">Multi-pass membrane protein</topology>
    </subcellularLocation>
</comment>
<feature type="transmembrane region" description="Helical" evidence="6">
    <location>
        <begin position="177"/>
        <end position="200"/>
    </location>
</feature>
<feature type="transmembrane region" description="Helical" evidence="6">
    <location>
        <begin position="79"/>
        <end position="104"/>
    </location>
</feature>
<dbReference type="PANTHER" id="PTHR11616">
    <property type="entry name" value="SODIUM/CHLORIDE DEPENDENT TRANSPORTER"/>
    <property type="match status" value="1"/>
</dbReference>
<evidence type="ECO:0000256" key="1">
    <source>
        <dbReference type="ARBA" id="ARBA00004141"/>
    </source>
</evidence>
<protein>
    <recommendedName>
        <fullName evidence="8">Transporter</fullName>
    </recommendedName>
</protein>
<feature type="transmembrane region" description="Helical" evidence="6">
    <location>
        <begin position="261"/>
        <end position="283"/>
    </location>
</feature>
<reference evidence="7" key="1">
    <citation type="journal article" date="2014" name="Front. Microbiol.">
        <title>High frequency of phylogenetically diverse reductive dehalogenase-homologous genes in deep subseafloor sedimentary metagenomes.</title>
        <authorList>
            <person name="Kawai M."/>
            <person name="Futagami T."/>
            <person name="Toyoda A."/>
            <person name="Takaki Y."/>
            <person name="Nishi S."/>
            <person name="Hori S."/>
            <person name="Arai W."/>
            <person name="Tsubouchi T."/>
            <person name="Morono Y."/>
            <person name="Uchiyama I."/>
            <person name="Ito T."/>
            <person name="Fujiyama A."/>
            <person name="Inagaki F."/>
            <person name="Takami H."/>
        </authorList>
    </citation>
    <scope>NUCLEOTIDE SEQUENCE</scope>
    <source>
        <strain evidence="7">Expedition CK06-06</strain>
    </source>
</reference>
<dbReference type="GO" id="GO:0005886">
    <property type="term" value="C:plasma membrane"/>
    <property type="evidence" value="ECO:0007669"/>
    <property type="project" value="TreeGrafter"/>
</dbReference>
<keyword evidence="2" id="KW-0813">Transport</keyword>
<dbReference type="GO" id="GO:0035725">
    <property type="term" value="P:sodium ion transmembrane transport"/>
    <property type="evidence" value="ECO:0007669"/>
    <property type="project" value="TreeGrafter"/>
</dbReference>
<dbReference type="EMBL" id="BART01009483">
    <property type="protein sequence ID" value="GAG69167.1"/>
    <property type="molecule type" value="Genomic_DNA"/>
</dbReference>
<dbReference type="InterPro" id="IPR000175">
    <property type="entry name" value="Na/ntran_symport"/>
</dbReference>
<evidence type="ECO:0000256" key="4">
    <source>
        <dbReference type="ARBA" id="ARBA00022989"/>
    </source>
</evidence>
<comment type="caution">
    <text evidence="7">The sequence shown here is derived from an EMBL/GenBank/DDBJ whole genome shotgun (WGS) entry which is preliminary data.</text>
</comment>
<evidence type="ECO:0000313" key="7">
    <source>
        <dbReference type="EMBL" id="GAG69167.1"/>
    </source>
</evidence>
<dbReference type="PANTHER" id="PTHR11616:SF240">
    <property type="entry name" value="BLOATED TUBULES, ISOFORM B-RELATED"/>
    <property type="match status" value="1"/>
</dbReference>
<dbReference type="SUPFAM" id="SSF161070">
    <property type="entry name" value="SNF-like"/>
    <property type="match status" value="1"/>
</dbReference>
<dbReference type="PROSITE" id="PS00610">
    <property type="entry name" value="NA_NEUROTRAN_SYMP_1"/>
    <property type="match status" value="1"/>
</dbReference>